<organism evidence="2 3">
    <name type="scientific">Acinetobacter sedimenti</name>
    <dbReference type="NCBI Taxonomy" id="2919922"/>
    <lineage>
        <taxon>Bacteria</taxon>
        <taxon>Pseudomonadati</taxon>
        <taxon>Pseudomonadota</taxon>
        <taxon>Gammaproteobacteria</taxon>
        <taxon>Moraxellales</taxon>
        <taxon>Moraxellaceae</taxon>
        <taxon>Acinetobacter</taxon>
    </lineage>
</organism>
<accession>A0A9X1X1D2</accession>
<dbReference type="Proteomes" id="UP001139701">
    <property type="component" value="Unassembled WGS sequence"/>
</dbReference>
<dbReference type="AlphaFoldDB" id="A0A9X1X1D2"/>
<dbReference type="RefSeq" id="WP_241570821.1">
    <property type="nucleotide sequence ID" value="NZ_JAKUML010000005.1"/>
</dbReference>
<evidence type="ECO:0000313" key="2">
    <source>
        <dbReference type="EMBL" id="MCJ8146126.1"/>
    </source>
</evidence>
<evidence type="ECO:0008006" key="4">
    <source>
        <dbReference type="Google" id="ProtNLM"/>
    </source>
</evidence>
<comment type="caution">
    <text evidence="2">The sequence shown here is derived from an EMBL/GenBank/DDBJ whole genome shotgun (WGS) entry which is preliminary data.</text>
</comment>
<protein>
    <recommendedName>
        <fullName evidence="4">DUF4156 domain-containing protein</fullName>
    </recommendedName>
</protein>
<evidence type="ECO:0000313" key="3">
    <source>
        <dbReference type="Proteomes" id="UP001139701"/>
    </source>
</evidence>
<feature type="chain" id="PRO_5040754586" description="DUF4156 domain-containing protein" evidence="1">
    <location>
        <begin position="25"/>
        <end position="188"/>
    </location>
</feature>
<evidence type="ECO:0000256" key="1">
    <source>
        <dbReference type="SAM" id="SignalP"/>
    </source>
</evidence>
<gene>
    <name evidence="2" type="ORF">MKI79_04240</name>
</gene>
<name>A0A9X1X1D2_9GAMM</name>
<keyword evidence="1" id="KW-0732">Signal</keyword>
<dbReference type="EMBL" id="JAKUML010000005">
    <property type="protein sequence ID" value="MCJ8146126.1"/>
    <property type="molecule type" value="Genomic_DNA"/>
</dbReference>
<proteinExistence type="predicted"/>
<keyword evidence="3" id="KW-1185">Reference proteome</keyword>
<feature type="signal peptide" evidence="1">
    <location>
        <begin position="1"/>
        <end position="24"/>
    </location>
</feature>
<reference evidence="2" key="1">
    <citation type="submission" date="2022-02" db="EMBL/GenBank/DDBJ databases">
        <title>Acinetobacter A3.8 sp. nov., isolated from Sediment (Zhairuo Island).</title>
        <authorList>
            <person name="Zheng K."/>
        </authorList>
    </citation>
    <scope>NUCLEOTIDE SEQUENCE</scope>
    <source>
        <strain evidence="2">A3.8</strain>
    </source>
</reference>
<sequence length="188" mass="20842">MTSATRIGALGMMVVCLAACQNSAQVVDGYKILQSVVESKGVTKLSCGAKLGCDFERIDDVAVIDEETKRPTATAIEQGLVRIEGSVFSPTHEYALSITEGDHEIAVRFYPVSVERAERFHLIHNFQANHRYQLQMYRQRDEVGQSLLSVAAPGKLCVDLQQDEIAIRRFCRSYDVLTGLGEFVEQGI</sequence>